<evidence type="ECO:0000256" key="1">
    <source>
        <dbReference type="ARBA" id="ARBA00004604"/>
    </source>
</evidence>
<comment type="caution">
    <text evidence="10">The sequence shown here is derived from an EMBL/GenBank/DDBJ whole genome shotgun (WGS) entry which is preliminary data.</text>
</comment>
<evidence type="ECO:0000256" key="5">
    <source>
        <dbReference type="ARBA" id="ARBA00024893"/>
    </source>
</evidence>
<dbReference type="SUPFAM" id="SSF48371">
    <property type="entry name" value="ARM repeat"/>
    <property type="match status" value="1"/>
</dbReference>
<dbReference type="InterPro" id="IPR011989">
    <property type="entry name" value="ARM-like"/>
</dbReference>
<gene>
    <name evidence="10" type="ORF">FRX48_07367</name>
</gene>
<dbReference type="Proteomes" id="UP000324767">
    <property type="component" value="Unassembled WGS sequence"/>
</dbReference>
<evidence type="ECO:0000256" key="7">
    <source>
        <dbReference type="ARBA" id="ARBA00031929"/>
    </source>
</evidence>
<evidence type="ECO:0000256" key="3">
    <source>
        <dbReference type="ARBA" id="ARBA00022737"/>
    </source>
</evidence>
<dbReference type="InterPro" id="IPR033133">
    <property type="entry name" value="PUM-HD"/>
</dbReference>
<dbReference type="GO" id="GO:0000056">
    <property type="term" value="P:ribosomal small subunit export from nucleus"/>
    <property type="evidence" value="ECO:0007669"/>
    <property type="project" value="TreeGrafter"/>
</dbReference>
<feature type="compositionally biased region" description="Basic residues" evidence="8">
    <location>
        <begin position="1"/>
        <end position="17"/>
    </location>
</feature>
<dbReference type="InterPro" id="IPR001313">
    <property type="entry name" value="Pumilio_RNA-bd_rpt"/>
</dbReference>
<sequence>MPKENKKRGRRAQKKRKHEDEEDVPPTKRQKSEDAEDEVKILVHGDGDLQERGQDAYTGPGEVPFYGLLSEDEQEYFKRADSLLELNQFADAEERNLFLANVYKEANGKELKIANSQSCSRIMERLMLMSSPAQLKALFREFNGHFLHLVQHRFASHCCQTLFRQSAQVVTDELLAPLEDQQKEMERGEPYVSMENLFLYTVNELEGNLGYLMTDQFASHALRVLLIVLSGQPLANTATTSLLQSKKKEKIDITGLTKSSDLGLQARTVPDSFQEAVDKVISGMITGLDTTYVRALAAHPVGNPVLQLLIELELSQYGRKKAEDTDSLFRKLLPDDSPEEGTDSASFINGLLYDAVGSRLLETIIRCAPGRTFKPIYRSLFRERLGSLARDEIAGYVVIRVLERLGKEDLEEAVTQICPQTGSLIERSRTTVIKTLIERCAVRGLNTKPIADALVEAYGEEPSARLSELLKLNITGNEGMSKERQLQVEAKDGVKLHGSLLAQAMLEVPGPLRELISQSLLATDTSTLVFMAKDRTATHVLQRSLTCSGQGNIFCRKILQKFLGHIADLAVDAVASHVVDVFWTASKGLQFIKERMAEELLEKEKALKESYPGRAVWRNWMMDLNKRRKSEWISKARGAQEKPDQSSKVGMQSQVISKSGIELARERFAGAKAGKSRNSRARVSTGANGAAAGVRVEEQGLAAGIWH</sequence>
<dbReference type="AlphaFoldDB" id="A0A5M8PJ14"/>
<dbReference type="SMART" id="SM00025">
    <property type="entry name" value="Pumilio"/>
    <property type="match status" value="8"/>
</dbReference>
<dbReference type="OrthoDB" id="392571at2759"/>
<feature type="region of interest" description="Disordered" evidence="8">
    <location>
        <begin position="1"/>
        <end position="38"/>
    </location>
</feature>
<dbReference type="InterPro" id="IPR016024">
    <property type="entry name" value="ARM-type_fold"/>
</dbReference>
<dbReference type="EMBL" id="VXIT01000012">
    <property type="protein sequence ID" value="KAA6409023.1"/>
    <property type="molecule type" value="Genomic_DNA"/>
</dbReference>
<evidence type="ECO:0000256" key="4">
    <source>
        <dbReference type="ARBA" id="ARBA00023242"/>
    </source>
</evidence>
<dbReference type="GO" id="GO:0003723">
    <property type="term" value="F:RNA binding"/>
    <property type="evidence" value="ECO:0007669"/>
    <property type="project" value="InterPro"/>
</dbReference>
<evidence type="ECO:0000256" key="2">
    <source>
        <dbReference type="ARBA" id="ARBA00016427"/>
    </source>
</evidence>
<feature type="domain" description="PUM-HD" evidence="9">
    <location>
        <begin position="78"/>
        <end position="441"/>
    </location>
</feature>
<dbReference type="GO" id="GO:0030688">
    <property type="term" value="C:preribosome, small subunit precursor"/>
    <property type="evidence" value="ECO:0007669"/>
    <property type="project" value="TreeGrafter"/>
</dbReference>
<evidence type="ECO:0000256" key="8">
    <source>
        <dbReference type="SAM" id="MobiDB-lite"/>
    </source>
</evidence>
<dbReference type="Gene3D" id="1.25.10.10">
    <property type="entry name" value="Leucine-rich Repeat Variant"/>
    <property type="match status" value="3"/>
</dbReference>
<dbReference type="PROSITE" id="PS50303">
    <property type="entry name" value="PUM_HD"/>
    <property type="match status" value="1"/>
</dbReference>
<comment type="subcellular location">
    <subcellularLocation>
        <location evidence="1">Nucleus</location>
        <location evidence="1">Nucleolus</location>
    </subcellularLocation>
</comment>
<evidence type="ECO:0000259" key="9">
    <source>
        <dbReference type="PROSITE" id="PS50303"/>
    </source>
</evidence>
<name>A0A5M8PJ14_9LECA</name>
<dbReference type="PANTHER" id="PTHR13102">
    <property type="entry name" value="NUCLEOLAR PROTEIN 9"/>
    <property type="match status" value="1"/>
</dbReference>
<dbReference type="GO" id="GO:0005730">
    <property type="term" value="C:nucleolus"/>
    <property type="evidence" value="ECO:0007669"/>
    <property type="project" value="UniProtKB-SubCell"/>
</dbReference>
<dbReference type="Pfam" id="PF22493">
    <property type="entry name" value="PUF_NOP9"/>
    <property type="match status" value="1"/>
</dbReference>
<dbReference type="GO" id="GO:0000447">
    <property type="term" value="P:endonucleolytic cleavage in ITS1 to separate SSU-rRNA from 5.8S rRNA and LSU-rRNA from tricistronic rRNA transcript (SSU-rRNA, 5.8S rRNA, LSU-rRNA)"/>
    <property type="evidence" value="ECO:0007669"/>
    <property type="project" value="TreeGrafter"/>
</dbReference>
<dbReference type="GO" id="GO:0030686">
    <property type="term" value="C:90S preribosome"/>
    <property type="evidence" value="ECO:0007669"/>
    <property type="project" value="TreeGrafter"/>
</dbReference>
<dbReference type="PANTHER" id="PTHR13102:SF0">
    <property type="entry name" value="NUCLEOLAR PROTEIN 9"/>
    <property type="match status" value="1"/>
</dbReference>
<accession>A0A5M8PJ14</accession>
<reference evidence="10 11" key="1">
    <citation type="submission" date="2019-09" db="EMBL/GenBank/DDBJ databases">
        <title>The hologenome of the rock-dwelling lichen Lasallia pustulata.</title>
        <authorList>
            <person name="Greshake Tzovaras B."/>
            <person name="Segers F."/>
            <person name="Bicker A."/>
            <person name="Dal Grande F."/>
            <person name="Otte J."/>
            <person name="Hankeln T."/>
            <person name="Schmitt I."/>
            <person name="Ebersberger I."/>
        </authorList>
    </citation>
    <scope>NUCLEOTIDE SEQUENCE [LARGE SCALE GENOMIC DNA]</scope>
    <source>
        <strain evidence="10">A1-1</strain>
    </source>
</reference>
<proteinExistence type="predicted"/>
<comment type="function">
    <text evidence="5">RNA-binding nucleolar protein required for pre-rRNA processing. Involved in production of 18S rRNA and assembly of small ribosomal subunit.</text>
</comment>
<protein>
    <recommendedName>
        <fullName evidence="2">Nucleolar protein 9</fullName>
    </recommendedName>
    <alternativeName>
        <fullName evidence="6 7">Pumilio domain-containing protein NOP9</fullName>
    </alternativeName>
</protein>
<dbReference type="GO" id="GO:0000480">
    <property type="term" value="P:endonucleolytic cleavage in 5'-ETS of tricistronic rRNA transcript (SSU-rRNA, 5.8S rRNA, LSU-rRNA)"/>
    <property type="evidence" value="ECO:0007669"/>
    <property type="project" value="TreeGrafter"/>
</dbReference>
<organism evidence="10 11">
    <name type="scientific">Lasallia pustulata</name>
    <dbReference type="NCBI Taxonomy" id="136370"/>
    <lineage>
        <taxon>Eukaryota</taxon>
        <taxon>Fungi</taxon>
        <taxon>Dikarya</taxon>
        <taxon>Ascomycota</taxon>
        <taxon>Pezizomycotina</taxon>
        <taxon>Lecanoromycetes</taxon>
        <taxon>OSLEUM clade</taxon>
        <taxon>Umbilicariomycetidae</taxon>
        <taxon>Umbilicariales</taxon>
        <taxon>Umbilicariaceae</taxon>
        <taxon>Lasallia</taxon>
    </lineage>
</organism>
<keyword evidence="3" id="KW-0677">Repeat</keyword>
<dbReference type="InterPro" id="IPR040000">
    <property type="entry name" value="NOP9"/>
</dbReference>
<dbReference type="GO" id="GO:0000472">
    <property type="term" value="P:endonucleolytic cleavage to generate mature 5'-end of SSU-rRNA from (SSU-rRNA, 5.8S rRNA, LSU-rRNA)"/>
    <property type="evidence" value="ECO:0007669"/>
    <property type="project" value="TreeGrafter"/>
</dbReference>
<evidence type="ECO:0000313" key="11">
    <source>
        <dbReference type="Proteomes" id="UP000324767"/>
    </source>
</evidence>
<keyword evidence="4" id="KW-0539">Nucleus</keyword>
<evidence type="ECO:0000313" key="10">
    <source>
        <dbReference type="EMBL" id="KAA6409023.1"/>
    </source>
</evidence>
<evidence type="ECO:0000256" key="6">
    <source>
        <dbReference type="ARBA" id="ARBA00030932"/>
    </source>
</evidence>